<dbReference type="InterPro" id="IPR036652">
    <property type="entry name" value="YjeF_N_dom_sf"/>
</dbReference>
<comment type="cofactor">
    <cofactor evidence="18 19">
        <name>K(+)</name>
        <dbReference type="ChEBI" id="CHEBI:29103"/>
    </cofactor>
    <text evidence="18 19">Binds 1 potassium ion per subunit.</text>
</comment>
<feature type="binding site" evidence="18">
    <location>
        <begin position="123"/>
        <end position="129"/>
    </location>
    <ligand>
        <name>(6S)-NADPHX</name>
        <dbReference type="ChEBI" id="CHEBI:64076"/>
    </ligand>
</feature>
<dbReference type="NCBIfam" id="TIGR00196">
    <property type="entry name" value="yjeF_cterm"/>
    <property type="match status" value="1"/>
</dbReference>
<comment type="subunit">
    <text evidence="17">Homotetramer.</text>
</comment>
<dbReference type="SUPFAM" id="SSF53613">
    <property type="entry name" value="Ribokinase-like"/>
    <property type="match status" value="1"/>
</dbReference>
<dbReference type="RefSeq" id="WP_110471245.1">
    <property type="nucleotide sequence ID" value="NZ_QJSP01000012.1"/>
</dbReference>
<feature type="binding site" evidence="18">
    <location>
        <position position="149"/>
    </location>
    <ligand>
        <name>(6S)-NADPHX</name>
        <dbReference type="ChEBI" id="CHEBI:64076"/>
    </ligand>
</feature>
<comment type="caution">
    <text evidence="22">The sequence shown here is derived from an EMBL/GenBank/DDBJ whole genome shotgun (WGS) entry which is preliminary data.</text>
</comment>
<keyword evidence="6 17" id="KW-0547">Nucleotide-binding</keyword>
<keyword evidence="10 17" id="KW-0520">NAD</keyword>
<evidence type="ECO:0000256" key="18">
    <source>
        <dbReference type="HAMAP-Rule" id="MF_01966"/>
    </source>
</evidence>
<dbReference type="PIRSF" id="PIRSF017184">
    <property type="entry name" value="Nnr"/>
    <property type="match status" value="1"/>
</dbReference>
<evidence type="ECO:0000256" key="16">
    <source>
        <dbReference type="ARBA" id="ARBA00049209"/>
    </source>
</evidence>
<protein>
    <recommendedName>
        <fullName evidence="19">Bifunctional NAD(P)H-hydrate repair enzyme</fullName>
    </recommendedName>
    <alternativeName>
        <fullName evidence="19">Nicotinamide nucleotide repair protein</fullName>
    </alternativeName>
    <domain>
        <recommendedName>
            <fullName evidence="19">ADP-dependent (S)-NAD(P)H-hydrate dehydratase</fullName>
            <ecNumber evidence="19">4.2.1.136</ecNumber>
        </recommendedName>
        <alternativeName>
            <fullName evidence="19">ADP-dependent NAD(P)HX dehydratase</fullName>
        </alternativeName>
    </domain>
    <domain>
        <recommendedName>
            <fullName evidence="19">NAD(P)H-hydrate epimerase</fullName>
            <ecNumber evidence="19">5.1.99.6</ecNumber>
        </recommendedName>
    </domain>
</protein>
<dbReference type="PROSITE" id="PS51383">
    <property type="entry name" value="YJEF_C_3"/>
    <property type="match status" value="1"/>
</dbReference>
<evidence type="ECO:0000313" key="22">
    <source>
        <dbReference type="EMBL" id="PYE14598.1"/>
    </source>
</evidence>
<reference evidence="22 23" key="1">
    <citation type="submission" date="2018-06" db="EMBL/GenBank/DDBJ databases">
        <title>Genomic Encyclopedia of Type Strains, Phase IV (KMG-IV): sequencing the most valuable type-strain genomes for metagenomic binning, comparative biology and taxonomic classification.</title>
        <authorList>
            <person name="Goeker M."/>
        </authorList>
    </citation>
    <scope>NUCLEOTIDE SEQUENCE [LARGE SCALE GENOMIC DNA]</scope>
    <source>
        <strain evidence="22 23">DSM 45521</strain>
    </source>
</reference>
<comment type="catalytic activity">
    <reaction evidence="15 17 19">
        <text>(6S)-NADHX + ADP = AMP + phosphate + NADH + H(+)</text>
        <dbReference type="Rhea" id="RHEA:32223"/>
        <dbReference type="ChEBI" id="CHEBI:15378"/>
        <dbReference type="ChEBI" id="CHEBI:43474"/>
        <dbReference type="ChEBI" id="CHEBI:57945"/>
        <dbReference type="ChEBI" id="CHEBI:64074"/>
        <dbReference type="ChEBI" id="CHEBI:456215"/>
        <dbReference type="ChEBI" id="CHEBI:456216"/>
        <dbReference type="EC" id="4.2.1.136"/>
    </reaction>
</comment>
<evidence type="ECO:0000256" key="1">
    <source>
        <dbReference type="ARBA" id="ARBA00000013"/>
    </source>
</evidence>
<comment type="function">
    <text evidence="14 19">Bifunctional enzyme that catalyzes the epimerization of the S- and R-forms of NAD(P)HX and the dehydration of the S-form of NAD(P)HX at the expense of ADP, which is converted to AMP. This allows the repair of both epimers of NAD(P)HX, a damaged form of NAD(P)H that is a result of enzymatic or heat-dependent hydration.</text>
</comment>
<dbReference type="HAMAP" id="MF_01966">
    <property type="entry name" value="NADHX_epimerase"/>
    <property type="match status" value="1"/>
</dbReference>
<feature type="binding site" evidence="17">
    <location>
        <position position="410"/>
    </location>
    <ligand>
        <name>AMP</name>
        <dbReference type="ChEBI" id="CHEBI:456215"/>
    </ligand>
</feature>
<accession>A0A318RHN4</accession>
<evidence type="ECO:0000313" key="23">
    <source>
        <dbReference type="Proteomes" id="UP000247591"/>
    </source>
</evidence>
<feature type="binding site" evidence="17">
    <location>
        <position position="411"/>
    </location>
    <ligand>
        <name>(6S)-NADPHX</name>
        <dbReference type="ChEBI" id="CHEBI:64076"/>
    </ligand>
</feature>
<evidence type="ECO:0000256" key="7">
    <source>
        <dbReference type="ARBA" id="ARBA00022840"/>
    </source>
</evidence>
<dbReference type="PANTHER" id="PTHR12592:SF0">
    <property type="entry name" value="ATP-DEPENDENT (S)-NAD(P)H-HYDRATE DEHYDRATASE"/>
    <property type="match status" value="1"/>
</dbReference>
<evidence type="ECO:0000259" key="21">
    <source>
        <dbReference type="PROSITE" id="PS51385"/>
    </source>
</evidence>
<dbReference type="Gene3D" id="3.40.50.10260">
    <property type="entry name" value="YjeF N-terminal domain"/>
    <property type="match status" value="1"/>
</dbReference>
<dbReference type="Gene3D" id="3.40.1190.20">
    <property type="match status" value="1"/>
</dbReference>
<dbReference type="InterPro" id="IPR029056">
    <property type="entry name" value="Ribokinase-like"/>
</dbReference>
<dbReference type="NCBIfam" id="TIGR00197">
    <property type="entry name" value="yjeF_nterm"/>
    <property type="match status" value="1"/>
</dbReference>
<feature type="binding site" evidence="18">
    <location>
        <position position="119"/>
    </location>
    <ligand>
        <name>K(+)</name>
        <dbReference type="ChEBI" id="CHEBI:29103"/>
    </ligand>
</feature>
<keyword evidence="23" id="KW-1185">Reference proteome</keyword>
<dbReference type="GO" id="GO:0052856">
    <property type="term" value="F:NAD(P)HX epimerase activity"/>
    <property type="evidence" value="ECO:0007669"/>
    <property type="project" value="UniProtKB-UniRule"/>
</dbReference>
<keyword evidence="12 17" id="KW-0456">Lyase</keyword>
<comment type="similarity">
    <text evidence="4 19">In the C-terminal section; belongs to the NnrD/CARKD family.</text>
</comment>
<evidence type="ECO:0000256" key="6">
    <source>
        <dbReference type="ARBA" id="ARBA00022741"/>
    </source>
</evidence>
<evidence type="ECO:0000256" key="11">
    <source>
        <dbReference type="ARBA" id="ARBA00023235"/>
    </source>
</evidence>
<feature type="binding site" evidence="18">
    <location>
        <position position="63"/>
    </location>
    <ligand>
        <name>K(+)</name>
        <dbReference type="ChEBI" id="CHEBI:29103"/>
    </ligand>
</feature>
<evidence type="ECO:0000256" key="19">
    <source>
        <dbReference type="PIRNR" id="PIRNR017184"/>
    </source>
</evidence>
<feature type="domain" description="YjeF N-terminal" evidence="21">
    <location>
        <begin position="10"/>
        <end position="204"/>
    </location>
</feature>
<evidence type="ECO:0000256" key="14">
    <source>
        <dbReference type="ARBA" id="ARBA00025153"/>
    </source>
</evidence>
<gene>
    <name evidence="18" type="primary">nnrE</name>
    <name evidence="17" type="synonym">nnrD</name>
    <name evidence="22" type="ORF">DFR67_11259</name>
</gene>
<feature type="binding site" evidence="18">
    <location>
        <begin position="62"/>
        <end position="66"/>
    </location>
    <ligand>
        <name>(6S)-NADPHX</name>
        <dbReference type="ChEBI" id="CHEBI:64076"/>
    </ligand>
</feature>
<comment type="similarity">
    <text evidence="17">Belongs to the NnrD/CARKD family.</text>
</comment>
<evidence type="ECO:0000259" key="20">
    <source>
        <dbReference type="PROSITE" id="PS51383"/>
    </source>
</evidence>
<organism evidence="22 23">
    <name type="scientific">Williamsia limnetica</name>
    <dbReference type="NCBI Taxonomy" id="882452"/>
    <lineage>
        <taxon>Bacteria</taxon>
        <taxon>Bacillati</taxon>
        <taxon>Actinomycetota</taxon>
        <taxon>Actinomycetes</taxon>
        <taxon>Mycobacteriales</taxon>
        <taxon>Nocardiaceae</taxon>
        <taxon>Williamsia</taxon>
    </lineage>
</organism>
<dbReference type="EC" id="5.1.99.6" evidence="19"/>
<comment type="function">
    <text evidence="17">Catalyzes the dehydration of the S-form of NAD(P)HX at the expense of ADP, which is converted to AMP. Together with NAD(P)HX epimerase, which catalyzes the epimerization of the S- and R-forms, the enzyme allows the repair of both epimers of NAD(P)HX, a damaged form of NAD(P)H that is a result of enzymatic or heat-dependent hydration.</text>
</comment>
<feature type="binding site" evidence="17">
    <location>
        <position position="297"/>
    </location>
    <ligand>
        <name>(6S)-NADPHX</name>
        <dbReference type="ChEBI" id="CHEBI:64076"/>
    </ligand>
</feature>
<comment type="catalytic activity">
    <reaction evidence="1 18 19">
        <text>(6R)-NADHX = (6S)-NADHX</text>
        <dbReference type="Rhea" id="RHEA:32215"/>
        <dbReference type="ChEBI" id="CHEBI:64074"/>
        <dbReference type="ChEBI" id="CHEBI:64075"/>
        <dbReference type="EC" id="5.1.99.6"/>
    </reaction>
</comment>
<comment type="similarity">
    <text evidence="18">Belongs to the NnrE/AIBP family.</text>
</comment>
<keyword evidence="8 17" id="KW-0521">NADP</keyword>
<keyword evidence="9 18" id="KW-0630">Potassium</keyword>
<dbReference type="GO" id="GO:0005524">
    <property type="term" value="F:ATP binding"/>
    <property type="evidence" value="ECO:0007669"/>
    <property type="project" value="UniProtKB-UniRule"/>
</dbReference>
<dbReference type="SUPFAM" id="SSF64153">
    <property type="entry name" value="YjeF N-terminal domain-like"/>
    <property type="match status" value="1"/>
</dbReference>
<name>A0A318RHN4_WILLI</name>
<dbReference type="InterPro" id="IPR030677">
    <property type="entry name" value="Nnr"/>
</dbReference>
<keyword evidence="7 17" id="KW-0067">ATP-binding</keyword>
<keyword evidence="5 18" id="KW-0479">Metal-binding</keyword>
<dbReference type="PANTHER" id="PTHR12592">
    <property type="entry name" value="ATP-DEPENDENT (S)-NAD(P)H-HYDRATE DEHYDRATASE FAMILY MEMBER"/>
    <property type="match status" value="1"/>
</dbReference>
<proteinExistence type="inferred from homology"/>
<evidence type="ECO:0000256" key="5">
    <source>
        <dbReference type="ARBA" id="ARBA00022723"/>
    </source>
</evidence>
<sequence>MIGYFSAEQIRSAEEATGDLLERGVLMGRAAHAVAEVVAAELRSRSGGCYGRSVGVLTGAGDNGGDALYAAALLRRRGVRVEAVLLGGDRTHAAGLESFRRSGGRVVESFSAGIDLVIDGIVGLSGKGSLRPAVAALVESLTAPIVSVDLPSGVDADTGQVNVPAVRAAVTVTFGALRIAHVLAAPQCGRMVLADIGIDAHEPTLRQLTDAEVAHLWPVPGPSDDKYSQGVVGIVAGSARYPGAGVLCSGAAVAATSGMVRYAGTAGPQVLSQYPEVIATEEPEDAGKVQAWVIGPGAGTEDTGVRRLRYVLDTDVPVLIDADGLTLLARHRELVVGRSAPTLLTPHAGEFARITGTELGADRVEAVRGLAAELGVTVLLKGRATLIASPDGDVLVNDAGSSWAATAGAGDVLSGVAGSLLASGIPAPLAAAAAARVHALAAIAASAGSVSKTAGGAPIGASALVRAVSPTLRVLLSGKTRDDAAPAGWEDGRR</sequence>
<feature type="binding site" evidence="17">
    <location>
        <position position="244"/>
    </location>
    <ligand>
        <name>(6S)-NADPHX</name>
        <dbReference type="ChEBI" id="CHEBI:64076"/>
    </ligand>
</feature>
<comment type="function">
    <text evidence="18">Catalyzes the epimerization of the S- and R-forms of NAD(P)HX, a damaged form of NAD(P)H that is a result of enzymatic or heat-dependent hydration. This is a prerequisite for the S-specific NAD(P)H-hydrate dehydratase to allow the repair of both epimers of NAD(P)HX.</text>
</comment>
<comment type="cofactor">
    <cofactor evidence="17">
        <name>Mg(2+)</name>
        <dbReference type="ChEBI" id="CHEBI:18420"/>
    </cofactor>
</comment>
<evidence type="ECO:0000256" key="17">
    <source>
        <dbReference type="HAMAP-Rule" id="MF_01965"/>
    </source>
</evidence>
<dbReference type="InterPro" id="IPR004443">
    <property type="entry name" value="YjeF_N_dom"/>
</dbReference>
<dbReference type="OrthoDB" id="9806925at2"/>
<evidence type="ECO:0000256" key="3">
    <source>
        <dbReference type="ARBA" id="ARBA00006001"/>
    </source>
</evidence>
<dbReference type="HAMAP" id="MF_01965">
    <property type="entry name" value="NADHX_dehydratase"/>
    <property type="match status" value="1"/>
</dbReference>
<evidence type="ECO:0000256" key="9">
    <source>
        <dbReference type="ARBA" id="ARBA00022958"/>
    </source>
</evidence>
<keyword evidence="13" id="KW-0511">Multifunctional enzyme</keyword>
<keyword evidence="11 18" id="KW-0413">Isomerase</keyword>
<dbReference type="Pfam" id="PF01256">
    <property type="entry name" value="Carb_kinase"/>
    <property type="match status" value="1"/>
</dbReference>
<dbReference type="GO" id="GO:0052855">
    <property type="term" value="F:ADP-dependent NAD(P)H-hydrate dehydratase activity"/>
    <property type="evidence" value="ECO:0007669"/>
    <property type="project" value="UniProtKB-UniRule"/>
</dbReference>
<dbReference type="GO" id="GO:0046872">
    <property type="term" value="F:metal ion binding"/>
    <property type="evidence" value="ECO:0007669"/>
    <property type="project" value="UniProtKB-UniRule"/>
</dbReference>
<dbReference type="CDD" id="cd01171">
    <property type="entry name" value="YXKO-related"/>
    <property type="match status" value="1"/>
</dbReference>
<dbReference type="Proteomes" id="UP000247591">
    <property type="component" value="Unassembled WGS sequence"/>
</dbReference>
<dbReference type="PROSITE" id="PS51385">
    <property type="entry name" value="YJEF_N"/>
    <property type="match status" value="1"/>
</dbReference>
<evidence type="ECO:0000256" key="4">
    <source>
        <dbReference type="ARBA" id="ARBA00009524"/>
    </source>
</evidence>
<evidence type="ECO:0000256" key="12">
    <source>
        <dbReference type="ARBA" id="ARBA00023239"/>
    </source>
</evidence>
<feature type="domain" description="YjeF C-terminal" evidence="20">
    <location>
        <begin position="209"/>
        <end position="475"/>
    </location>
</feature>
<dbReference type="InterPro" id="IPR000631">
    <property type="entry name" value="CARKD"/>
</dbReference>
<comment type="catalytic activity">
    <reaction evidence="16 17 19">
        <text>(6S)-NADPHX + ADP = AMP + phosphate + NADPH + H(+)</text>
        <dbReference type="Rhea" id="RHEA:32235"/>
        <dbReference type="ChEBI" id="CHEBI:15378"/>
        <dbReference type="ChEBI" id="CHEBI:43474"/>
        <dbReference type="ChEBI" id="CHEBI:57783"/>
        <dbReference type="ChEBI" id="CHEBI:64076"/>
        <dbReference type="ChEBI" id="CHEBI:456215"/>
        <dbReference type="ChEBI" id="CHEBI:456216"/>
        <dbReference type="EC" id="4.2.1.136"/>
    </reaction>
</comment>
<dbReference type="GO" id="GO:0046496">
    <property type="term" value="P:nicotinamide nucleotide metabolic process"/>
    <property type="evidence" value="ECO:0007669"/>
    <property type="project" value="UniProtKB-UniRule"/>
</dbReference>
<evidence type="ECO:0000256" key="13">
    <source>
        <dbReference type="ARBA" id="ARBA00023268"/>
    </source>
</evidence>
<comment type="caution">
    <text evidence="18">Lacks conserved residue(s) required for the propagation of feature annotation.</text>
</comment>
<comment type="catalytic activity">
    <reaction evidence="2 18 19">
        <text>(6R)-NADPHX = (6S)-NADPHX</text>
        <dbReference type="Rhea" id="RHEA:32227"/>
        <dbReference type="ChEBI" id="CHEBI:64076"/>
        <dbReference type="ChEBI" id="CHEBI:64077"/>
        <dbReference type="EC" id="5.1.99.6"/>
    </reaction>
</comment>
<evidence type="ECO:0000256" key="10">
    <source>
        <dbReference type="ARBA" id="ARBA00023027"/>
    </source>
</evidence>
<feature type="binding site" evidence="18">
    <location>
        <position position="152"/>
    </location>
    <ligand>
        <name>K(+)</name>
        <dbReference type="ChEBI" id="CHEBI:29103"/>
    </ligand>
</feature>
<evidence type="ECO:0000256" key="15">
    <source>
        <dbReference type="ARBA" id="ARBA00048238"/>
    </source>
</evidence>
<dbReference type="Pfam" id="PF03853">
    <property type="entry name" value="YjeF_N"/>
    <property type="match status" value="1"/>
</dbReference>
<feature type="binding site" evidence="17">
    <location>
        <position position="347"/>
    </location>
    <ligand>
        <name>(6S)-NADPHX</name>
        <dbReference type="ChEBI" id="CHEBI:64076"/>
    </ligand>
</feature>
<comment type="similarity">
    <text evidence="3 19">In the N-terminal section; belongs to the NnrE/AIBP family.</text>
</comment>
<dbReference type="GO" id="GO:0016301">
    <property type="term" value="F:kinase activity"/>
    <property type="evidence" value="ECO:0007669"/>
    <property type="project" value="UniProtKB-KW"/>
</dbReference>
<dbReference type="EC" id="4.2.1.136" evidence="19"/>
<keyword evidence="22" id="KW-0808">Transferase</keyword>
<feature type="binding site" evidence="17">
    <location>
        <begin position="381"/>
        <end position="385"/>
    </location>
    <ligand>
        <name>AMP</name>
        <dbReference type="ChEBI" id="CHEBI:456215"/>
    </ligand>
</feature>
<keyword evidence="22" id="KW-0418">Kinase</keyword>
<dbReference type="AlphaFoldDB" id="A0A318RHN4"/>
<dbReference type="GO" id="GO:0110051">
    <property type="term" value="P:metabolite repair"/>
    <property type="evidence" value="ECO:0007669"/>
    <property type="project" value="TreeGrafter"/>
</dbReference>
<dbReference type="EMBL" id="QJSP01000012">
    <property type="protein sequence ID" value="PYE14598.1"/>
    <property type="molecule type" value="Genomic_DNA"/>
</dbReference>
<evidence type="ECO:0000256" key="8">
    <source>
        <dbReference type="ARBA" id="ARBA00022857"/>
    </source>
</evidence>
<evidence type="ECO:0000256" key="2">
    <source>
        <dbReference type="ARBA" id="ARBA00000909"/>
    </source>
</evidence>